<name>A0A1M6QN56_9AQUI</name>
<dbReference type="RefSeq" id="WP_079653491.1">
    <property type="nucleotide sequence ID" value="NZ_LT670846.1"/>
</dbReference>
<organism evidence="1 2">
    <name type="scientific">Thermocrinis minervae</name>
    <dbReference type="NCBI Taxonomy" id="381751"/>
    <lineage>
        <taxon>Bacteria</taxon>
        <taxon>Pseudomonadati</taxon>
        <taxon>Aquificota</taxon>
        <taxon>Aquificia</taxon>
        <taxon>Aquificales</taxon>
        <taxon>Aquificaceae</taxon>
        <taxon>Thermocrinis</taxon>
    </lineage>
</organism>
<evidence type="ECO:0000313" key="1">
    <source>
        <dbReference type="EMBL" id="SHK21503.1"/>
    </source>
</evidence>
<reference evidence="1 2" key="1">
    <citation type="submission" date="2016-11" db="EMBL/GenBank/DDBJ databases">
        <authorList>
            <person name="Jaros S."/>
            <person name="Januszkiewicz K."/>
            <person name="Wedrychowicz H."/>
        </authorList>
    </citation>
    <scope>NUCLEOTIDE SEQUENCE [LARGE SCALE GENOMIC DNA]</scope>
    <source>
        <strain evidence="1 2">DSM 19557</strain>
    </source>
</reference>
<dbReference type="EMBL" id="LT670846">
    <property type="protein sequence ID" value="SHK21503.1"/>
    <property type="molecule type" value="Genomic_DNA"/>
</dbReference>
<keyword evidence="2" id="KW-1185">Reference proteome</keyword>
<evidence type="ECO:0000313" key="2">
    <source>
        <dbReference type="Proteomes" id="UP000189810"/>
    </source>
</evidence>
<protein>
    <submittedName>
        <fullName evidence="1">Uncharacterized protein</fullName>
    </submittedName>
</protein>
<proteinExistence type="predicted"/>
<sequence>MEFFFFPDVYADTYLIDYYVISFNLNNKDLVVTREWEGREYIVEVLDVDEFLRQAKDVVLFEFGDEVERFSNLEEALRHAYRLAYTEAKRRSPKEILPAMGVGCPPLDLIRRTFPVEFKLDPFPKDLTAYLENIVRSVPKDMPKKETHDEGNEWDIL</sequence>
<dbReference type="STRING" id="381751.SAMN05444391_0302"/>
<dbReference type="OrthoDB" id="14003at2"/>
<accession>A0A1M6QN56</accession>
<gene>
    <name evidence="1" type="ORF">SAMN05444391_0302</name>
</gene>
<dbReference type="Proteomes" id="UP000189810">
    <property type="component" value="Chromosome I"/>
</dbReference>
<dbReference type="AlphaFoldDB" id="A0A1M6QN56"/>